<reference evidence="1 2" key="1">
    <citation type="submission" date="2018-02" db="EMBL/GenBank/DDBJ databases">
        <title>Draft genome of wild Prunus yedoensis var. nudiflora.</title>
        <authorList>
            <person name="Baek S."/>
            <person name="Kim J.-H."/>
            <person name="Choi K."/>
            <person name="Kim G.-B."/>
            <person name="Cho A."/>
            <person name="Jang H."/>
            <person name="Shin C.-H."/>
            <person name="Yu H.-J."/>
            <person name="Mun J.-H."/>
        </authorList>
    </citation>
    <scope>NUCLEOTIDE SEQUENCE [LARGE SCALE GENOMIC DNA]</scope>
    <source>
        <strain evidence="2">cv. Jeju island</strain>
        <tissue evidence="1">Leaf</tissue>
    </source>
</reference>
<keyword evidence="2" id="KW-1185">Reference proteome</keyword>
<accession>A0A314XSH3</accession>
<protein>
    <submittedName>
        <fullName evidence="1">Uncharacterized protein</fullName>
    </submittedName>
</protein>
<proteinExistence type="predicted"/>
<dbReference type="Proteomes" id="UP000250321">
    <property type="component" value="Unassembled WGS sequence"/>
</dbReference>
<dbReference type="EMBL" id="PJQY01001999">
    <property type="protein sequence ID" value="PQP97181.1"/>
    <property type="molecule type" value="Genomic_DNA"/>
</dbReference>
<name>A0A314XSH3_PRUYE</name>
<organism evidence="1 2">
    <name type="scientific">Prunus yedoensis var. nudiflora</name>
    <dbReference type="NCBI Taxonomy" id="2094558"/>
    <lineage>
        <taxon>Eukaryota</taxon>
        <taxon>Viridiplantae</taxon>
        <taxon>Streptophyta</taxon>
        <taxon>Embryophyta</taxon>
        <taxon>Tracheophyta</taxon>
        <taxon>Spermatophyta</taxon>
        <taxon>Magnoliopsida</taxon>
        <taxon>eudicotyledons</taxon>
        <taxon>Gunneridae</taxon>
        <taxon>Pentapetalae</taxon>
        <taxon>rosids</taxon>
        <taxon>fabids</taxon>
        <taxon>Rosales</taxon>
        <taxon>Rosaceae</taxon>
        <taxon>Amygdaloideae</taxon>
        <taxon>Amygdaleae</taxon>
        <taxon>Prunus</taxon>
    </lineage>
</organism>
<sequence>MPSTPSTQRCRQCHRSSYQSSPAAIDAIFTVNDDDVLENRSRDLARWENPRTSDLVFDVA</sequence>
<evidence type="ECO:0000313" key="2">
    <source>
        <dbReference type="Proteomes" id="UP000250321"/>
    </source>
</evidence>
<comment type="caution">
    <text evidence="1">The sequence shown here is derived from an EMBL/GenBank/DDBJ whole genome shotgun (WGS) entry which is preliminary data.</text>
</comment>
<dbReference type="AlphaFoldDB" id="A0A314XSH3"/>
<gene>
    <name evidence="1" type="ORF">Pyn_22065</name>
</gene>
<evidence type="ECO:0000313" key="1">
    <source>
        <dbReference type="EMBL" id="PQP97181.1"/>
    </source>
</evidence>